<name>A0A3B0VSE0_9ZZZZ</name>
<dbReference type="Gene3D" id="1.25.40.10">
    <property type="entry name" value="Tetratricopeptide repeat domain"/>
    <property type="match status" value="1"/>
</dbReference>
<protein>
    <recommendedName>
        <fullName evidence="2">Sel1 repeat family protein</fullName>
    </recommendedName>
</protein>
<evidence type="ECO:0008006" key="2">
    <source>
        <dbReference type="Google" id="ProtNLM"/>
    </source>
</evidence>
<evidence type="ECO:0000313" key="1">
    <source>
        <dbReference type="EMBL" id="VAW46598.1"/>
    </source>
</evidence>
<gene>
    <name evidence="1" type="ORF">MNBD_GAMMA02-1826</name>
</gene>
<sequence length="185" mass="21407">MAKGTSLIPMITWSIRLWKQIKVGTSNDAKWRLKDAAEFGNKHAQYYIGLLHLQEQDQVTGYAWLKLAGKGISNNDHLMASLEEQLSAAELNRANQQFELLKQTYNFQAAIERRAKWRKRLPFGGSHIKGYVPIGWKSQLMNGLMVFDFEVKRDLENFVFDYRYDEGEVTLKDFETEDADVDTPI</sequence>
<dbReference type="InterPro" id="IPR011990">
    <property type="entry name" value="TPR-like_helical_dom_sf"/>
</dbReference>
<proteinExistence type="predicted"/>
<dbReference type="EMBL" id="UOFA01000294">
    <property type="protein sequence ID" value="VAW46598.1"/>
    <property type="molecule type" value="Genomic_DNA"/>
</dbReference>
<accession>A0A3B0VSE0</accession>
<reference evidence="1" key="1">
    <citation type="submission" date="2018-06" db="EMBL/GenBank/DDBJ databases">
        <authorList>
            <person name="Zhirakovskaya E."/>
        </authorList>
    </citation>
    <scope>NUCLEOTIDE SEQUENCE</scope>
</reference>
<organism evidence="1">
    <name type="scientific">hydrothermal vent metagenome</name>
    <dbReference type="NCBI Taxonomy" id="652676"/>
    <lineage>
        <taxon>unclassified sequences</taxon>
        <taxon>metagenomes</taxon>
        <taxon>ecological metagenomes</taxon>
    </lineage>
</organism>
<dbReference type="AlphaFoldDB" id="A0A3B0VSE0"/>